<evidence type="ECO:0000313" key="6">
    <source>
        <dbReference type="Proteomes" id="UP000051162"/>
    </source>
</evidence>
<comment type="caution">
    <text evidence="5">The sequence shown here is derived from an EMBL/GenBank/DDBJ whole genome shotgun (WGS) entry which is preliminary data.</text>
</comment>
<dbReference type="InterPro" id="IPR036388">
    <property type="entry name" value="WH-like_DNA-bd_sf"/>
</dbReference>
<dbReference type="GeneID" id="84782966"/>
<dbReference type="SUPFAM" id="SSF46785">
    <property type="entry name" value="Winged helix' DNA-binding domain"/>
    <property type="match status" value="1"/>
</dbReference>
<protein>
    <submittedName>
        <fullName evidence="5">Transcriptional regulator</fullName>
    </submittedName>
</protein>
<evidence type="ECO:0000256" key="3">
    <source>
        <dbReference type="ARBA" id="ARBA00023163"/>
    </source>
</evidence>
<dbReference type="Pfam" id="PF01047">
    <property type="entry name" value="MarR"/>
    <property type="match status" value="1"/>
</dbReference>
<dbReference type="PROSITE" id="PS50995">
    <property type="entry name" value="HTH_MARR_2"/>
    <property type="match status" value="1"/>
</dbReference>
<evidence type="ECO:0000259" key="4">
    <source>
        <dbReference type="PROSITE" id="PS50995"/>
    </source>
</evidence>
<dbReference type="PANTHER" id="PTHR42756:SF1">
    <property type="entry name" value="TRANSCRIPTIONAL REPRESSOR OF EMRAB OPERON"/>
    <property type="match status" value="1"/>
</dbReference>
<keyword evidence="1" id="KW-0805">Transcription regulation</keyword>
<proteinExistence type="predicted"/>
<dbReference type="InterPro" id="IPR000835">
    <property type="entry name" value="HTH_MarR-typ"/>
</dbReference>
<keyword evidence="6" id="KW-1185">Reference proteome</keyword>
<dbReference type="PANTHER" id="PTHR42756">
    <property type="entry name" value="TRANSCRIPTIONAL REGULATOR, MARR"/>
    <property type="match status" value="1"/>
</dbReference>
<dbReference type="Proteomes" id="UP000051162">
    <property type="component" value="Unassembled WGS sequence"/>
</dbReference>
<organism evidence="5 6">
    <name type="scientific">Levilactobacillus namurensis DSM 19117</name>
    <dbReference type="NCBI Taxonomy" id="1423773"/>
    <lineage>
        <taxon>Bacteria</taxon>
        <taxon>Bacillati</taxon>
        <taxon>Bacillota</taxon>
        <taxon>Bacilli</taxon>
        <taxon>Lactobacillales</taxon>
        <taxon>Lactobacillaceae</taxon>
        <taxon>Levilactobacillus</taxon>
    </lineage>
</organism>
<dbReference type="SMART" id="SM00347">
    <property type="entry name" value="HTH_MARR"/>
    <property type="match status" value="1"/>
</dbReference>
<name>A0A0R1JZ51_9LACO</name>
<accession>A0A0R1JZ51</accession>
<dbReference type="OrthoDB" id="2287011at2"/>
<dbReference type="GO" id="GO:0003700">
    <property type="term" value="F:DNA-binding transcription factor activity"/>
    <property type="evidence" value="ECO:0007669"/>
    <property type="project" value="InterPro"/>
</dbReference>
<dbReference type="STRING" id="1423773.FD30_GL000834"/>
<dbReference type="AlphaFoldDB" id="A0A0R1JZ51"/>
<gene>
    <name evidence="5" type="ORF">FD30_GL000834</name>
</gene>
<dbReference type="GO" id="GO:0003677">
    <property type="term" value="F:DNA binding"/>
    <property type="evidence" value="ECO:0007669"/>
    <property type="project" value="UniProtKB-KW"/>
</dbReference>
<sequence length="151" mass="17552">MEDYILDFTTNLAILHRQFQRDMNQILEADQVPINITEFYLLVLVSEASPINQRMAARTLAVDEGLMTRMVRHLVHLSLLVKTDDPAERRNKQLALTTKGKQLVTRAIEVLHHWWQHVTPNDAPVDFQTLTEQLQQLSVQVLNFDHPFDDL</sequence>
<dbReference type="RefSeq" id="WP_056944842.1">
    <property type="nucleotide sequence ID" value="NZ_AZDT01000063.1"/>
</dbReference>
<keyword evidence="3" id="KW-0804">Transcription</keyword>
<dbReference type="InterPro" id="IPR036390">
    <property type="entry name" value="WH_DNA-bd_sf"/>
</dbReference>
<dbReference type="Gene3D" id="1.10.10.10">
    <property type="entry name" value="Winged helix-like DNA-binding domain superfamily/Winged helix DNA-binding domain"/>
    <property type="match status" value="1"/>
</dbReference>
<dbReference type="PATRIC" id="fig|1423773.3.peg.858"/>
<feature type="domain" description="HTH marR-type" evidence="4">
    <location>
        <begin position="5"/>
        <end position="139"/>
    </location>
</feature>
<reference evidence="5 6" key="1">
    <citation type="journal article" date="2015" name="Genome Announc.">
        <title>Expanding the biotechnology potential of lactobacilli through comparative genomics of 213 strains and associated genera.</title>
        <authorList>
            <person name="Sun Z."/>
            <person name="Harris H.M."/>
            <person name="McCann A."/>
            <person name="Guo C."/>
            <person name="Argimon S."/>
            <person name="Zhang W."/>
            <person name="Yang X."/>
            <person name="Jeffery I.B."/>
            <person name="Cooney J.C."/>
            <person name="Kagawa T.F."/>
            <person name="Liu W."/>
            <person name="Song Y."/>
            <person name="Salvetti E."/>
            <person name="Wrobel A."/>
            <person name="Rasinkangas P."/>
            <person name="Parkhill J."/>
            <person name="Rea M.C."/>
            <person name="O'Sullivan O."/>
            <person name="Ritari J."/>
            <person name="Douillard F.P."/>
            <person name="Paul Ross R."/>
            <person name="Yang R."/>
            <person name="Briner A.E."/>
            <person name="Felis G.E."/>
            <person name="de Vos W.M."/>
            <person name="Barrangou R."/>
            <person name="Klaenhammer T.R."/>
            <person name="Caufield P.W."/>
            <person name="Cui Y."/>
            <person name="Zhang H."/>
            <person name="O'Toole P.W."/>
        </authorList>
    </citation>
    <scope>NUCLEOTIDE SEQUENCE [LARGE SCALE GENOMIC DNA]</scope>
    <source>
        <strain evidence="5 6">DSM 19117</strain>
    </source>
</reference>
<evidence type="ECO:0000256" key="2">
    <source>
        <dbReference type="ARBA" id="ARBA00023125"/>
    </source>
</evidence>
<evidence type="ECO:0000313" key="5">
    <source>
        <dbReference type="EMBL" id="KRK73090.1"/>
    </source>
</evidence>
<dbReference type="EMBL" id="AZDT01000063">
    <property type="protein sequence ID" value="KRK73090.1"/>
    <property type="molecule type" value="Genomic_DNA"/>
</dbReference>
<keyword evidence="2" id="KW-0238">DNA-binding</keyword>
<evidence type="ECO:0000256" key="1">
    <source>
        <dbReference type="ARBA" id="ARBA00023015"/>
    </source>
</evidence>